<dbReference type="Gene3D" id="2.20.70.10">
    <property type="match status" value="2"/>
</dbReference>
<feature type="region of interest" description="Disordered" evidence="2">
    <location>
        <begin position="439"/>
        <end position="458"/>
    </location>
</feature>
<dbReference type="SMART" id="SM00233">
    <property type="entry name" value="PH"/>
    <property type="match status" value="1"/>
</dbReference>
<dbReference type="InterPro" id="IPR001849">
    <property type="entry name" value="PH_domain"/>
</dbReference>
<evidence type="ECO:0000313" key="7">
    <source>
        <dbReference type="Proteomes" id="UP001363151"/>
    </source>
</evidence>
<dbReference type="InterPro" id="IPR050868">
    <property type="entry name" value="ELMO_domain-containing"/>
</dbReference>
<reference evidence="6 7" key="1">
    <citation type="submission" date="2024-03" db="EMBL/GenBank/DDBJ databases">
        <title>Aureococcus anophagefferens CCMP1851 and Kratosvirus quantuckense: Draft genome of a second virus-susceptible host strain in the model system.</title>
        <authorList>
            <person name="Chase E."/>
            <person name="Truchon A.R."/>
            <person name="Schepens W."/>
            <person name="Wilhelm S.W."/>
        </authorList>
    </citation>
    <scope>NUCLEOTIDE SEQUENCE [LARGE SCALE GENOMIC DNA]</scope>
    <source>
        <strain evidence="6 7">CCMP1851</strain>
    </source>
</reference>
<dbReference type="InterPro" id="IPR001202">
    <property type="entry name" value="WW_dom"/>
</dbReference>
<feature type="domain" description="ELMO" evidence="5">
    <location>
        <begin position="33"/>
        <end position="205"/>
    </location>
</feature>
<gene>
    <name evidence="6" type="ORF">SO694_00059032</name>
</gene>
<dbReference type="Pfam" id="PF04727">
    <property type="entry name" value="ELMO_CED12"/>
    <property type="match status" value="1"/>
</dbReference>
<dbReference type="Pfam" id="PF00169">
    <property type="entry name" value="PH"/>
    <property type="match status" value="1"/>
</dbReference>
<keyword evidence="7" id="KW-1185">Reference proteome</keyword>
<dbReference type="Pfam" id="PF00397">
    <property type="entry name" value="WW"/>
    <property type="match status" value="1"/>
</dbReference>
<evidence type="ECO:0000259" key="4">
    <source>
        <dbReference type="PROSITE" id="PS50020"/>
    </source>
</evidence>
<dbReference type="PANTHER" id="PTHR12771">
    <property type="entry name" value="ENGULFMENT AND CELL MOTILITY"/>
    <property type="match status" value="1"/>
</dbReference>
<comment type="caution">
    <text evidence="6">The sequence shown here is derived from an EMBL/GenBank/DDBJ whole genome shotgun (WGS) entry which is preliminary data.</text>
</comment>
<proteinExistence type="predicted"/>
<feature type="compositionally biased region" description="Basic residues" evidence="2">
    <location>
        <begin position="387"/>
        <end position="412"/>
    </location>
</feature>
<name>A0ABR1FYJ9_AURAN</name>
<dbReference type="PROSITE" id="PS51335">
    <property type="entry name" value="ELMO"/>
    <property type="match status" value="1"/>
</dbReference>
<dbReference type="Proteomes" id="UP001363151">
    <property type="component" value="Unassembled WGS sequence"/>
</dbReference>
<dbReference type="InterPro" id="IPR006816">
    <property type="entry name" value="ELMO_dom"/>
</dbReference>
<dbReference type="CDD" id="cd00821">
    <property type="entry name" value="PH"/>
    <property type="match status" value="1"/>
</dbReference>
<dbReference type="InterPro" id="IPR011993">
    <property type="entry name" value="PH-like_dom_sf"/>
</dbReference>
<feature type="domain" description="PH" evidence="3">
    <location>
        <begin position="248"/>
        <end position="377"/>
    </location>
</feature>
<sequence>MGGRGAPREASDDEARVLAAVEGELNRSFDEASDLPLLKRLWVAAQGDEAVPFERTGEAWTQFGFQQEDPISDLRGGGVLGLANLVAFLERSPFFARPIMASRRPAAAAFDPEQPGFYPFACAGINVTLALCEFAGLRGPGGSPKPAARPELSFWPLLAGGGGAWDAAYAVGFRLLDRSFDSKRASYMDFNAVRKEAVADLRAALERAAGDGPAARYVRGAVDPRPPCGHDGLAKGLKLAPHGWGATAPARSGALEKLPVSGLVTSRKVSKWKRRHFVLRGDVVAWFKPVGDRPGAQASPAAAKADAAAWAKAEVHGELTNATRLTADSGVRPGADATAFKVERCANFDGSKGKLRLKASSANEARAWMAAIEKAIAAARAGVARARQGRRAPRRRPARRGRRLRRRRRRRAGPAPAQREPQLGRAAEHVRGRVVARVAAAGAARGARRPRPPSDRDLMAENAVALGRTALEDAPPPPPAGAAGPEWISCADDRARVYFVHRPTGATQWDLPPGWASSSSGWAARVDARSGHTYYFFPPTGETTWTLPER</sequence>
<comment type="function">
    <text evidence="1">Involved in cytoskeletal rearrangements required for phagocytosis of apoptotic cells and cell motility. Acts in association with DOCK1 and CRK. Was initially proposed to be required in complex with DOCK1 to activate Rac Rho small GTPases. May enhance the guanine nucleotide exchange factor (GEF) activity of DOCK1.</text>
</comment>
<dbReference type="SMART" id="SM00456">
    <property type="entry name" value="WW"/>
    <property type="match status" value="2"/>
</dbReference>
<dbReference type="InterPro" id="IPR036020">
    <property type="entry name" value="WW_dom_sf"/>
</dbReference>
<dbReference type="PANTHER" id="PTHR12771:SF56">
    <property type="entry name" value="CED-12"/>
    <property type="match status" value="1"/>
</dbReference>
<dbReference type="PROSITE" id="PS50003">
    <property type="entry name" value="PH_DOMAIN"/>
    <property type="match status" value="1"/>
</dbReference>
<dbReference type="EMBL" id="JBBJCI010000202">
    <property type="protein sequence ID" value="KAK7241349.1"/>
    <property type="molecule type" value="Genomic_DNA"/>
</dbReference>
<evidence type="ECO:0000256" key="2">
    <source>
        <dbReference type="SAM" id="MobiDB-lite"/>
    </source>
</evidence>
<dbReference type="SUPFAM" id="SSF51045">
    <property type="entry name" value="WW domain"/>
    <property type="match status" value="2"/>
</dbReference>
<dbReference type="PROSITE" id="PS50020">
    <property type="entry name" value="WW_DOMAIN_2"/>
    <property type="match status" value="2"/>
</dbReference>
<dbReference type="SUPFAM" id="SSF50729">
    <property type="entry name" value="PH domain-like"/>
    <property type="match status" value="1"/>
</dbReference>
<dbReference type="PROSITE" id="PS01159">
    <property type="entry name" value="WW_DOMAIN_1"/>
    <property type="match status" value="2"/>
</dbReference>
<evidence type="ECO:0000259" key="5">
    <source>
        <dbReference type="PROSITE" id="PS51335"/>
    </source>
</evidence>
<feature type="domain" description="WW" evidence="4">
    <location>
        <begin position="516"/>
        <end position="550"/>
    </location>
</feature>
<feature type="region of interest" description="Disordered" evidence="2">
    <location>
        <begin position="384"/>
        <end position="429"/>
    </location>
</feature>
<accession>A0ABR1FYJ9</accession>
<evidence type="ECO:0000313" key="6">
    <source>
        <dbReference type="EMBL" id="KAK7241349.1"/>
    </source>
</evidence>
<dbReference type="Gene3D" id="2.30.29.30">
    <property type="entry name" value="Pleckstrin-homology domain (PH domain)/Phosphotyrosine-binding domain (PTB)"/>
    <property type="match status" value="1"/>
</dbReference>
<protein>
    <submittedName>
        <fullName evidence="6">ELMO domain-containing protein</fullName>
    </submittedName>
</protein>
<feature type="domain" description="WW" evidence="4">
    <location>
        <begin position="481"/>
        <end position="514"/>
    </location>
</feature>
<evidence type="ECO:0000259" key="3">
    <source>
        <dbReference type="PROSITE" id="PS50003"/>
    </source>
</evidence>
<dbReference type="CDD" id="cd00201">
    <property type="entry name" value="WW"/>
    <property type="match status" value="2"/>
</dbReference>
<organism evidence="6 7">
    <name type="scientific">Aureococcus anophagefferens</name>
    <name type="common">Harmful bloom alga</name>
    <dbReference type="NCBI Taxonomy" id="44056"/>
    <lineage>
        <taxon>Eukaryota</taxon>
        <taxon>Sar</taxon>
        <taxon>Stramenopiles</taxon>
        <taxon>Ochrophyta</taxon>
        <taxon>Pelagophyceae</taxon>
        <taxon>Pelagomonadales</taxon>
        <taxon>Pelagomonadaceae</taxon>
        <taxon>Aureococcus</taxon>
    </lineage>
</organism>
<evidence type="ECO:0000256" key="1">
    <source>
        <dbReference type="ARBA" id="ARBA00024863"/>
    </source>
</evidence>